<name>A0A0F9Y6Y3_9ZZZZ</name>
<evidence type="ECO:0000259" key="1">
    <source>
        <dbReference type="Pfam" id="PF00144"/>
    </source>
</evidence>
<feature type="domain" description="Beta-lactamase-related" evidence="1">
    <location>
        <begin position="107"/>
        <end position="320"/>
    </location>
</feature>
<dbReference type="Gene3D" id="3.40.710.10">
    <property type="entry name" value="DD-peptidase/beta-lactamase superfamily"/>
    <property type="match status" value="1"/>
</dbReference>
<dbReference type="InterPro" id="IPR001466">
    <property type="entry name" value="Beta-lactam-related"/>
</dbReference>
<protein>
    <recommendedName>
        <fullName evidence="1">Beta-lactamase-related domain-containing protein</fullName>
    </recommendedName>
</protein>
<dbReference type="InterPro" id="IPR050789">
    <property type="entry name" value="Diverse_Enzym_Activities"/>
</dbReference>
<dbReference type="InterPro" id="IPR012338">
    <property type="entry name" value="Beta-lactam/transpept-like"/>
</dbReference>
<comment type="caution">
    <text evidence="2">The sequence shown here is derived from an EMBL/GenBank/DDBJ whole genome shotgun (WGS) entry which is preliminary data.</text>
</comment>
<proteinExistence type="predicted"/>
<gene>
    <name evidence="2" type="ORF">LCGC14_0128070</name>
</gene>
<sequence length="395" mass="44550">MDKFTRNLYLITVYYYPNLKLTMKFSQYFSLLAVLSILVSCSSDSEPTSETGKSGTPPVLAPIPTNTYFPPISRTNEWETISMETLGWNEDQVDNLYNFLEDNNTDAFIVLKDGRMVIEKYFGDFTSDDNHAWNSAGKNLTAMLTGIAQEEEFLKITDSTSNYLGEGWSSLPIEKELNITIENQLTMTTGLDYTVDNIFCTDPNCLTYLNEPGAFWYYHNAPYTLLDDVIANATQKDFNSYFSEKIKEPIGMQGLFIKVGYNNVFYSSARSMARFGILNLNQGNWDGLSILSDQNYFTAMTNSSQNYNLAYGYLYWLNGKSSFRLPNSEDEFTGSLIPNAPADLYAGLGLNDQKLYMVPSLDLVIVRMGGASNEELFGPSSFDNEIWGLINAIIE</sequence>
<dbReference type="AlphaFoldDB" id="A0A0F9Y6Y3"/>
<dbReference type="EMBL" id="LAZR01000041">
    <property type="protein sequence ID" value="KKO00389.1"/>
    <property type="molecule type" value="Genomic_DNA"/>
</dbReference>
<dbReference type="SUPFAM" id="SSF56601">
    <property type="entry name" value="beta-lactamase/transpeptidase-like"/>
    <property type="match status" value="1"/>
</dbReference>
<accession>A0A0F9Y6Y3</accession>
<organism evidence="2">
    <name type="scientific">marine sediment metagenome</name>
    <dbReference type="NCBI Taxonomy" id="412755"/>
    <lineage>
        <taxon>unclassified sequences</taxon>
        <taxon>metagenomes</taxon>
        <taxon>ecological metagenomes</taxon>
    </lineage>
</organism>
<dbReference type="PANTHER" id="PTHR43283:SF7">
    <property type="entry name" value="BETA-LACTAMASE-RELATED DOMAIN-CONTAINING PROTEIN"/>
    <property type="match status" value="1"/>
</dbReference>
<dbReference type="PANTHER" id="PTHR43283">
    <property type="entry name" value="BETA-LACTAMASE-RELATED"/>
    <property type="match status" value="1"/>
</dbReference>
<evidence type="ECO:0000313" key="2">
    <source>
        <dbReference type="EMBL" id="KKO00389.1"/>
    </source>
</evidence>
<reference evidence="2" key="1">
    <citation type="journal article" date="2015" name="Nature">
        <title>Complex archaea that bridge the gap between prokaryotes and eukaryotes.</title>
        <authorList>
            <person name="Spang A."/>
            <person name="Saw J.H."/>
            <person name="Jorgensen S.L."/>
            <person name="Zaremba-Niedzwiedzka K."/>
            <person name="Martijn J."/>
            <person name="Lind A.E."/>
            <person name="van Eijk R."/>
            <person name="Schleper C."/>
            <person name="Guy L."/>
            <person name="Ettema T.J."/>
        </authorList>
    </citation>
    <scope>NUCLEOTIDE SEQUENCE</scope>
</reference>
<dbReference type="Pfam" id="PF00144">
    <property type="entry name" value="Beta-lactamase"/>
    <property type="match status" value="1"/>
</dbReference>